<evidence type="ECO:0000313" key="16">
    <source>
        <dbReference type="Proteomes" id="UP000832097"/>
    </source>
</evidence>
<evidence type="ECO:0000256" key="11">
    <source>
        <dbReference type="ARBA" id="ARBA00033342"/>
    </source>
</evidence>
<evidence type="ECO:0000256" key="13">
    <source>
        <dbReference type="SAM" id="Phobius"/>
    </source>
</evidence>
<reference evidence="15 16" key="1">
    <citation type="submission" date="2022-03" db="EMBL/GenBank/DDBJ databases">
        <title>Mucilaginibacter sp. isolated from the gut of Protaetia brevitarsis seulensis larvae.</title>
        <authorList>
            <person name="Won M."/>
            <person name="Kim S.-J."/>
            <person name="Kwon S.-W."/>
        </authorList>
    </citation>
    <scope>NUCLEOTIDE SEQUENCE [LARGE SCALE GENOMIC DNA]</scope>
    <source>
        <strain evidence="15 16">CFWR-12</strain>
    </source>
</reference>
<evidence type="ECO:0000256" key="2">
    <source>
        <dbReference type="ARBA" id="ARBA00010527"/>
    </source>
</evidence>
<name>A0ABY4BWN6_9MICO</name>
<dbReference type="Proteomes" id="UP000832097">
    <property type="component" value="Chromosome"/>
</dbReference>
<feature type="transmembrane region" description="Helical" evidence="13">
    <location>
        <begin position="99"/>
        <end position="124"/>
    </location>
</feature>
<comment type="function">
    <text evidence="7">Required for the insertion and/or proper folding and/or complex formation of integral membrane proteins into the membrane. Involved in integration of membrane proteins that insert both dependently and independently of the Sec translocase complex, as well as at least some lipoproteins. Aids folding of multispanning membrane proteins.</text>
</comment>
<feature type="domain" description="Membrane insertase YidC/Oxa/ALB C-terminal" evidence="14">
    <location>
        <begin position="37"/>
        <end position="262"/>
    </location>
</feature>
<dbReference type="PANTHER" id="PTHR12428:SF65">
    <property type="entry name" value="CYTOCHROME C OXIDASE ASSEMBLY PROTEIN COX18, MITOCHONDRIAL"/>
    <property type="match status" value="1"/>
</dbReference>
<accession>A0ABY4BWN6</accession>
<comment type="similarity">
    <text evidence="2">Belongs to the OXA1/ALB3/YidC family. Type 1 subfamily.</text>
</comment>
<evidence type="ECO:0000256" key="1">
    <source>
        <dbReference type="ARBA" id="ARBA00004141"/>
    </source>
</evidence>
<keyword evidence="16" id="KW-1185">Reference proteome</keyword>
<gene>
    <name evidence="15" type="primary">yidC</name>
    <name evidence="15" type="ORF">MTO99_15920</name>
</gene>
<evidence type="ECO:0000256" key="6">
    <source>
        <dbReference type="ARBA" id="ARBA00023136"/>
    </source>
</evidence>
<dbReference type="PANTHER" id="PTHR12428">
    <property type="entry name" value="OXA1"/>
    <property type="match status" value="1"/>
</dbReference>
<proteinExistence type="inferred from homology"/>
<evidence type="ECO:0000256" key="8">
    <source>
        <dbReference type="ARBA" id="ARBA00026028"/>
    </source>
</evidence>
<dbReference type="NCBIfam" id="TIGR03592">
    <property type="entry name" value="yidC_oxa1_cterm"/>
    <property type="match status" value="1"/>
</dbReference>
<dbReference type="InterPro" id="IPR001708">
    <property type="entry name" value="YidC/ALB3/OXA1/COX18"/>
</dbReference>
<evidence type="ECO:0000256" key="12">
    <source>
        <dbReference type="RuleBase" id="RU003945"/>
    </source>
</evidence>
<feature type="transmembrane region" description="Helical" evidence="13">
    <location>
        <begin position="228"/>
        <end position="256"/>
    </location>
</feature>
<protein>
    <recommendedName>
        <fullName evidence="3">Membrane protein insertase YidC</fullName>
    </recommendedName>
    <alternativeName>
        <fullName evidence="11">Foldase YidC</fullName>
    </alternativeName>
    <alternativeName>
        <fullName evidence="10">Membrane integrase YidC</fullName>
    </alternativeName>
    <alternativeName>
        <fullName evidence="9">Membrane protein YidC</fullName>
    </alternativeName>
</protein>
<evidence type="ECO:0000256" key="9">
    <source>
        <dbReference type="ARBA" id="ARBA00031538"/>
    </source>
</evidence>
<keyword evidence="6 13" id="KW-0472">Membrane</keyword>
<sequence length="275" mass="28143">MNLYEFPPIAAVIDGAYAVLAWLASALEPLAGAAGAALAVVVLTLAVRAALIPAALAQARGERDRLRLAPKLAELQRKHAKHPERLQRAMMDLYASERVSPLAGCLPALVQAPVISVVYALFILPTVNGHPNDLLTHTVFGVPLGSSFAHAVGTGTLTPALIAVTAALVLVAVVVGELTRRMMRAQQAGAASGAASAGSAGSAAAQSARSDASPALPIAALHRVAAVLPFLTAVIVLFVPVAAGLYLAVSITWTLAQRAILRRTVIDPPAAPAIA</sequence>
<dbReference type="EMBL" id="CP094528">
    <property type="protein sequence ID" value="UOE43643.1"/>
    <property type="molecule type" value="Genomic_DNA"/>
</dbReference>
<evidence type="ECO:0000313" key="15">
    <source>
        <dbReference type="EMBL" id="UOE43643.1"/>
    </source>
</evidence>
<dbReference type="RefSeq" id="WP_243554796.1">
    <property type="nucleotide sequence ID" value="NZ_CP094528.1"/>
</dbReference>
<evidence type="ECO:0000256" key="7">
    <source>
        <dbReference type="ARBA" id="ARBA00025034"/>
    </source>
</evidence>
<evidence type="ECO:0000256" key="10">
    <source>
        <dbReference type="ARBA" id="ARBA00033245"/>
    </source>
</evidence>
<keyword evidence="4 12" id="KW-0812">Transmembrane</keyword>
<dbReference type="Pfam" id="PF02096">
    <property type="entry name" value="60KD_IMP"/>
    <property type="match status" value="1"/>
</dbReference>
<organism evidence="15 16">
    <name type="scientific">Agromyces larvae</name>
    <dbReference type="NCBI Taxonomy" id="2929802"/>
    <lineage>
        <taxon>Bacteria</taxon>
        <taxon>Bacillati</taxon>
        <taxon>Actinomycetota</taxon>
        <taxon>Actinomycetes</taxon>
        <taxon>Micrococcales</taxon>
        <taxon>Microbacteriaceae</taxon>
        <taxon>Agromyces</taxon>
    </lineage>
</organism>
<dbReference type="InterPro" id="IPR028055">
    <property type="entry name" value="YidC/Oxa/ALB_C"/>
</dbReference>
<feature type="transmembrane region" description="Helical" evidence="13">
    <location>
        <begin position="157"/>
        <end position="176"/>
    </location>
</feature>
<comment type="subunit">
    <text evidence="8">Interacts with the Sec translocase complex via SecD. Specifically interacts with transmembrane segments of nascent integral membrane proteins during membrane integration.</text>
</comment>
<feature type="transmembrane region" description="Helical" evidence="13">
    <location>
        <begin position="33"/>
        <end position="57"/>
    </location>
</feature>
<evidence type="ECO:0000256" key="5">
    <source>
        <dbReference type="ARBA" id="ARBA00022989"/>
    </source>
</evidence>
<comment type="subcellular location">
    <subcellularLocation>
        <location evidence="1 12">Membrane</location>
        <topology evidence="1 12">Multi-pass membrane protein</topology>
    </subcellularLocation>
</comment>
<keyword evidence="5 13" id="KW-1133">Transmembrane helix</keyword>
<evidence type="ECO:0000256" key="3">
    <source>
        <dbReference type="ARBA" id="ARBA00015325"/>
    </source>
</evidence>
<evidence type="ECO:0000256" key="4">
    <source>
        <dbReference type="ARBA" id="ARBA00022692"/>
    </source>
</evidence>
<evidence type="ECO:0000259" key="14">
    <source>
        <dbReference type="Pfam" id="PF02096"/>
    </source>
</evidence>